<dbReference type="AlphaFoldDB" id="A0A916VW33"/>
<keyword evidence="4" id="KW-1185">Reference proteome</keyword>
<accession>A0A916VW33</accession>
<dbReference type="OrthoDB" id="9776021at2"/>
<proteinExistence type="predicted"/>
<dbReference type="InterPro" id="IPR024975">
    <property type="entry name" value="NOV_C"/>
</dbReference>
<comment type="caution">
    <text evidence="3">The sequence shown here is derived from an EMBL/GenBank/DDBJ whole genome shotgun (WGS) entry which is preliminary data.</text>
</comment>
<reference evidence="3 4" key="1">
    <citation type="journal article" date="2014" name="Int. J. Syst. Evol. Microbiol.">
        <title>Complete genome sequence of Corynebacterium casei LMG S-19264T (=DSM 44701T), isolated from a smear-ripened cheese.</title>
        <authorList>
            <consortium name="US DOE Joint Genome Institute (JGI-PGF)"/>
            <person name="Walter F."/>
            <person name="Albersmeier A."/>
            <person name="Kalinowski J."/>
            <person name="Ruckert C."/>
        </authorList>
    </citation>
    <scope>NUCLEOTIDE SEQUENCE [LARGE SCALE GENOMIC DNA]</scope>
    <source>
        <strain evidence="3 4">CGMCC 1.15896</strain>
    </source>
</reference>
<gene>
    <name evidence="3" type="ORF">GCM10011499_11320</name>
</gene>
<sequence>MLEVCKGALTTGELRDRLGLDFEAFNRSLLAAGESPDTYPELHASLLTNYIHDIEIEIVDALRAVFYPVIKKGKAAEEYAQLREEFRSLSPDPAWELRYHEVPRDIMAERVDQWLAQHAATRKSKKPNLVPLDALRRANADAVRKFTREAGPVIRAWCLKHEVTRPALWDEVDKWADSLRARLDEAGVFDCLELSETLLFIWCQTLGVWPERMRATLDRGQLELSDDDLDAERSREKEEAEARRREARSVPFNGRSVDPETADWSAIASELADELPKSVLESPVGSPADLVPRAQPKTRDRKSQRGSKAPPAGRRAPSDKTDMIGKLGELVVYNWLKNRLPKQNIDAAWVSENSEPFTGRKGDDGLGYDFTVSFRSQALLIEVKASLSDPRMFEMGESEVRAAKAAARPRSGQRYAIAYVSNVGEPSLTRVEMLPNPMSEEGEALLCILGEGIRYGFSPRR</sequence>
<feature type="domain" description="Protein NO VEIN C-terminal" evidence="2">
    <location>
        <begin position="328"/>
        <end position="425"/>
    </location>
</feature>
<organism evidence="3 4">
    <name type="scientific">Pelagibacterium lentulum</name>
    <dbReference type="NCBI Taxonomy" id="2029865"/>
    <lineage>
        <taxon>Bacteria</taxon>
        <taxon>Pseudomonadati</taxon>
        <taxon>Pseudomonadota</taxon>
        <taxon>Alphaproteobacteria</taxon>
        <taxon>Hyphomicrobiales</taxon>
        <taxon>Devosiaceae</taxon>
        <taxon>Pelagibacterium</taxon>
    </lineage>
</organism>
<evidence type="ECO:0000313" key="4">
    <source>
        <dbReference type="Proteomes" id="UP000596977"/>
    </source>
</evidence>
<protein>
    <recommendedName>
        <fullName evidence="2">Protein NO VEIN C-terminal domain-containing protein</fullName>
    </recommendedName>
</protein>
<dbReference type="Pfam" id="PF13020">
    <property type="entry name" value="NOV_C"/>
    <property type="match status" value="1"/>
</dbReference>
<feature type="compositionally biased region" description="Basic and acidic residues" evidence="1">
    <location>
        <begin position="231"/>
        <end position="248"/>
    </location>
</feature>
<dbReference type="EMBL" id="BMKB01000002">
    <property type="protein sequence ID" value="GGA43465.1"/>
    <property type="molecule type" value="Genomic_DNA"/>
</dbReference>
<dbReference type="RefSeq" id="WP_127071969.1">
    <property type="nucleotide sequence ID" value="NZ_BMKB01000002.1"/>
</dbReference>
<dbReference type="Proteomes" id="UP000596977">
    <property type="component" value="Unassembled WGS sequence"/>
</dbReference>
<evidence type="ECO:0000259" key="2">
    <source>
        <dbReference type="Pfam" id="PF13020"/>
    </source>
</evidence>
<name>A0A916VW33_9HYPH</name>
<feature type="region of interest" description="Disordered" evidence="1">
    <location>
        <begin position="279"/>
        <end position="321"/>
    </location>
</feature>
<feature type="region of interest" description="Disordered" evidence="1">
    <location>
        <begin position="227"/>
        <end position="259"/>
    </location>
</feature>
<evidence type="ECO:0000256" key="1">
    <source>
        <dbReference type="SAM" id="MobiDB-lite"/>
    </source>
</evidence>
<evidence type="ECO:0000313" key="3">
    <source>
        <dbReference type="EMBL" id="GGA43465.1"/>
    </source>
</evidence>